<protein>
    <submittedName>
        <fullName evidence="2">Uncharacterized protein</fullName>
    </submittedName>
</protein>
<dbReference type="EMBL" id="FQ790288">
    <property type="protein sequence ID" value="CCD47852.1"/>
    <property type="molecule type" value="Genomic_DNA"/>
</dbReference>
<keyword evidence="1" id="KW-0812">Transmembrane</keyword>
<organism evidence="2 3">
    <name type="scientific">Botryotinia fuckeliana (strain T4)</name>
    <name type="common">Noble rot fungus</name>
    <name type="synonym">Botrytis cinerea</name>
    <dbReference type="NCBI Taxonomy" id="999810"/>
    <lineage>
        <taxon>Eukaryota</taxon>
        <taxon>Fungi</taxon>
        <taxon>Dikarya</taxon>
        <taxon>Ascomycota</taxon>
        <taxon>Pezizomycotina</taxon>
        <taxon>Leotiomycetes</taxon>
        <taxon>Helotiales</taxon>
        <taxon>Sclerotiniaceae</taxon>
        <taxon>Botrytis</taxon>
    </lineage>
</organism>
<gene>
    <name evidence="2" type="ORF">BofuT4_P113560.1</name>
</gene>
<accession>G2Y5B2</accession>
<sequence>MASYLRQLLAIDFDALNLTMTYILQSFIIFNHLSTYVMMLTNLNPRLLNFKVHFLKSSGIEGFCCKSVPVCRGELNTLKKLCLGHELSNPVDYPNTSFHSLIFR</sequence>
<reference evidence="3" key="1">
    <citation type="journal article" date="2011" name="PLoS Genet.">
        <title>Genomic analysis of the necrotrophic fungal pathogens Sclerotinia sclerotiorum and Botrytis cinerea.</title>
        <authorList>
            <person name="Amselem J."/>
            <person name="Cuomo C.A."/>
            <person name="van Kan J.A."/>
            <person name="Viaud M."/>
            <person name="Benito E.P."/>
            <person name="Couloux A."/>
            <person name="Coutinho P.M."/>
            <person name="de Vries R.P."/>
            <person name="Dyer P.S."/>
            <person name="Fillinger S."/>
            <person name="Fournier E."/>
            <person name="Gout L."/>
            <person name="Hahn M."/>
            <person name="Kohn L."/>
            <person name="Lapalu N."/>
            <person name="Plummer K.M."/>
            <person name="Pradier J.M."/>
            <person name="Quevillon E."/>
            <person name="Sharon A."/>
            <person name="Simon A."/>
            <person name="ten Have A."/>
            <person name="Tudzynski B."/>
            <person name="Tudzynski P."/>
            <person name="Wincker P."/>
            <person name="Andrew M."/>
            <person name="Anthouard V."/>
            <person name="Beever R.E."/>
            <person name="Beffa R."/>
            <person name="Benoit I."/>
            <person name="Bouzid O."/>
            <person name="Brault B."/>
            <person name="Chen Z."/>
            <person name="Choquer M."/>
            <person name="Collemare J."/>
            <person name="Cotton P."/>
            <person name="Danchin E.G."/>
            <person name="Da Silva C."/>
            <person name="Gautier A."/>
            <person name="Giraud C."/>
            <person name="Giraud T."/>
            <person name="Gonzalez C."/>
            <person name="Grossetete S."/>
            <person name="Guldener U."/>
            <person name="Henrissat B."/>
            <person name="Howlett B.J."/>
            <person name="Kodira C."/>
            <person name="Kretschmer M."/>
            <person name="Lappartient A."/>
            <person name="Leroch M."/>
            <person name="Levis C."/>
            <person name="Mauceli E."/>
            <person name="Neuveglise C."/>
            <person name="Oeser B."/>
            <person name="Pearson M."/>
            <person name="Poulain J."/>
            <person name="Poussereau N."/>
            <person name="Quesneville H."/>
            <person name="Rascle C."/>
            <person name="Schumacher J."/>
            <person name="Segurens B."/>
            <person name="Sexton A."/>
            <person name="Silva E."/>
            <person name="Sirven C."/>
            <person name="Soanes D.M."/>
            <person name="Talbot N.J."/>
            <person name="Templeton M."/>
            <person name="Yandava C."/>
            <person name="Yarden O."/>
            <person name="Zeng Q."/>
            <person name="Rollins J.A."/>
            <person name="Lebrun M.H."/>
            <person name="Dickman M."/>
        </authorList>
    </citation>
    <scope>NUCLEOTIDE SEQUENCE [LARGE SCALE GENOMIC DNA]</scope>
    <source>
        <strain evidence="3">T4</strain>
    </source>
</reference>
<evidence type="ECO:0000313" key="3">
    <source>
        <dbReference type="Proteomes" id="UP000008177"/>
    </source>
</evidence>
<feature type="transmembrane region" description="Helical" evidence="1">
    <location>
        <begin position="20"/>
        <end position="41"/>
    </location>
</feature>
<dbReference type="Proteomes" id="UP000008177">
    <property type="component" value="Unplaced contigs"/>
</dbReference>
<keyword evidence="1" id="KW-0472">Membrane</keyword>
<keyword evidence="1" id="KW-1133">Transmembrane helix</keyword>
<name>G2Y5B2_BOTF4</name>
<dbReference type="InParanoid" id="G2Y5B2"/>
<evidence type="ECO:0000313" key="2">
    <source>
        <dbReference type="EMBL" id="CCD47852.1"/>
    </source>
</evidence>
<proteinExistence type="predicted"/>
<evidence type="ECO:0000256" key="1">
    <source>
        <dbReference type="SAM" id="Phobius"/>
    </source>
</evidence>
<dbReference type="HOGENOM" id="CLU_2249698_0_0_1"/>
<dbReference type="AlphaFoldDB" id="G2Y5B2"/>